<protein>
    <submittedName>
        <fullName evidence="4">Outer membrane beta-barrel protein</fullName>
    </submittedName>
</protein>
<organism evidence="4 5">
    <name type="scientific">Geomesophilobacter sediminis</name>
    <dbReference type="NCBI Taxonomy" id="2798584"/>
    <lineage>
        <taxon>Bacteria</taxon>
        <taxon>Pseudomonadati</taxon>
        <taxon>Thermodesulfobacteriota</taxon>
        <taxon>Desulfuromonadia</taxon>
        <taxon>Geobacterales</taxon>
        <taxon>Geobacteraceae</taxon>
        <taxon>Geomesophilobacter</taxon>
    </lineage>
</organism>
<feature type="signal peptide" evidence="2">
    <location>
        <begin position="1"/>
        <end position="29"/>
    </location>
</feature>
<dbReference type="AlphaFoldDB" id="A0A8J7IRJ2"/>
<evidence type="ECO:0000256" key="2">
    <source>
        <dbReference type="SAM" id="SignalP"/>
    </source>
</evidence>
<dbReference type="Gene3D" id="2.40.160.20">
    <property type="match status" value="1"/>
</dbReference>
<dbReference type="EMBL" id="JAEMHM010000009">
    <property type="protein sequence ID" value="MBJ6725539.1"/>
    <property type="molecule type" value="Genomic_DNA"/>
</dbReference>
<sequence>MYSRANKHRLAIFGLALFGLVGSAARCWADPIDTAGRFRVEGALVAGEGINDSRLITTTDGTQIKLSGGGGLGGRFTLGYGLTSKWDVEVGAEYKQSHGDQQSSNANATFTRYPVLVAAKYKIPVASVGQVKLGAGPGLFLGGKLDSDLTKLGLPHEVIDYKPALGAHVSAEWETIHEDWSFVFGIRYYYVSYPISSATLNGSALPTNLVGPQLRDLDGSAFEFIVGLGRYF</sequence>
<name>A0A8J7IRJ2_9BACT</name>
<reference evidence="4" key="1">
    <citation type="submission" date="2020-12" db="EMBL/GenBank/DDBJ databases">
        <title>Geomonas sp. Red875, isolated from river sediment.</title>
        <authorList>
            <person name="Xu Z."/>
            <person name="Zhang Z."/>
            <person name="Masuda Y."/>
            <person name="Itoh H."/>
            <person name="Senoo K."/>
        </authorList>
    </citation>
    <scope>NUCLEOTIDE SEQUENCE</scope>
    <source>
        <strain evidence="4">Red875</strain>
    </source>
</reference>
<gene>
    <name evidence="4" type="ORF">JFN93_12535</name>
</gene>
<keyword evidence="1 2" id="KW-0732">Signal</keyword>
<keyword evidence="5" id="KW-1185">Reference proteome</keyword>
<evidence type="ECO:0000313" key="5">
    <source>
        <dbReference type="Proteomes" id="UP000636888"/>
    </source>
</evidence>
<comment type="caution">
    <text evidence="4">The sequence shown here is derived from an EMBL/GenBank/DDBJ whole genome shotgun (WGS) entry which is preliminary data.</text>
</comment>
<evidence type="ECO:0000313" key="4">
    <source>
        <dbReference type="EMBL" id="MBJ6725539.1"/>
    </source>
</evidence>
<feature type="chain" id="PRO_5035151424" evidence="2">
    <location>
        <begin position="30"/>
        <end position="232"/>
    </location>
</feature>
<dbReference type="SUPFAM" id="SSF56925">
    <property type="entry name" value="OMPA-like"/>
    <property type="match status" value="1"/>
</dbReference>
<dbReference type="InterPro" id="IPR027385">
    <property type="entry name" value="Beta-barrel_OMP"/>
</dbReference>
<dbReference type="Proteomes" id="UP000636888">
    <property type="component" value="Unassembled WGS sequence"/>
</dbReference>
<dbReference type="InterPro" id="IPR011250">
    <property type="entry name" value="OMP/PagP_B-barrel"/>
</dbReference>
<dbReference type="Pfam" id="PF13505">
    <property type="entry name" value="OMP_b-brl"/>
    <property type="match status" value="1"/>
</dbReference>
<proteinExistence type="predicted"/>
<evidence type="ECO:0000259" key="3">
    <source>
        <dbReference type="Pfam" id="PF13505"/>
    </source>
</evidence>
<feature type="domain" description="Outer membrane protein beta-barrel" evidence="3">
    <location>
        <begin position="52"/>
        <end position="191"/>
    </location>
</feature>
<evidence type="ECO:0000256" key="1">
    <source>
        <dbReference type="ARBA" id="ARBA00022729"/>
    </source>
</evidence>
<dbReference type="RefSeq" id="WP_199384429.1">
    <property type="nucleotide sequence ID" value="NZ_JAEMHM010000009.1"/>
</dbReference>
<accession>A0A8J7IRJ2</accession>